<feature type="transmembrane region" description="Helical" evidence="1">
    <location>
        <begin position="33"/>
        <end position="55"/>
    </location>
</feature>
<sequence>MKNSRVVFGLILIALGSLWIIGNLDLINFNIVSFIFGMMDLWPLILVVIGINIIINNRIVKLVVWILFIIIIIVYSVFVIDYRVGDSYDRSSVSKTYSIKMDDGIEKGQLDLDIGGTKFEVNSSSENMTTINSSHKFEYKKNRKNSTQYIDISNHNKKYFLNSIGKNGSPFLNVEINESIPWGIEIDCGAIDGELNLKEVDIETLDLDMGAGNIEITLGDKSSVGSIDINSGVSKVVLNIPKESGLRIDLDGGLNSTNIKKLGLIKEDEDVLVSENFDDALSKYEINIDMGLGEFKINYY</sequence>
<dbReference type="EMBL" id="WSFT01000022">
    <property type="protein sequence ID" value="MBS4537872.1"/>
    <property type="molecule type" value="Genomic_DNA"/>
</dbReference>
<gene>
    <name evidence="3" type="ORF">GOQ27_05325</name>
</gene>
<dbReference type="AlphaFoldDB" id="A0A942V0M0"/>
<reference evidence="3" key="1">
    <citation type="submission" date="2019-12" db="EMBL/GenBank/DDBJ databases">
        <title>Clostridiaceae gen. nov. sp. nov., isolated from sediment in Xinjiang, China.</title>
        <authorList>
            <person name="Zhang R."/>
        </authorList>
    </citation>
    <scope>NUCLEOTIDE SEQUENCE</scope>
    <source>
        <strain evidence="3">D2Q-11</strain>
    </source>
</reference>
<comment type="caution">
    <text evidence="3">The sequence shown here is derived from an EMBL/GenBank/DDBJ whole genome shotgun (WGS) entry which is preliminary data.</text>
</comment>
<evidence type="ECO:0000256" key="1">
    <source>
        <dbReference type="SAM" id="Phobius"/>
    </source>
</evidence>
<keyword evidence="1" id="KW-1133">Transmembrane helix</keyword>
<feature type="transmembrane region" description="Helical" evidence="1">
    <location>
        <begin position="62"/>
        <end position="80"/>
    </location>
</feature>
<dbReference type="Pfam" id="PF18917">
    <property type="entry name" value="LiaI-LiaF-like_TM1"/>
    <property type="match status" value="1"/>
</dbReference>
<evidence type="ECO:0000313" key="3">
    <source>
        <dbReference type="EMBL" id="MBS4537872.1"/>
    </source>
</evidence>
<dbReference type="RefSeq" id="WP_203365800.1">
    <property type="nucleotide sequence ID" value="NZ_WSFT01000022.1"/>
</dbReference>
<keyword evidence="1" id="KW-0812">Transmembrane</keyword>
<organism evidence="3 4">
    <name type="scientific">Anaeromonas frigoriresistens</name>
    <dbReference type="NCBI Taxonomy" id="2683708"/>
    <lineage>
        <taxon>Bacteria</taxon>
        <taxon>Bacillati</taxon>
        <taxon>Bacillota</taxon>
        <taxon>Tissierellia</taxon>
        <taxon>Tissierellales</taxon>
        <taxon>Thermohalobacteraceae</taxon>
        <taxon>Anaeromonas</taxon>
    </lineage>
</organism>
<dbReference type="Proteomes" id="UP000724672">
    <property type="component" value="Unassembled WGS sequence"/>
</dbReference>
<feature type="transmembrane region" description="Helical" evidence="1">
    <location>
        <begin position="7"/>
        <end position="27"/>
    </location>
</feature>
<dbReference type="InterPro" id="IPR043726">
    <property type="entry name" value="LiaI-LiaF-like_TM1"/>
</dbReference>
<keyword evidence="1" id="KW-0472">Membrane</keyword>
<evidence type="ECO:0000313" key="4">
    <source>
        <dbReference type="Proteomes" id="UP000724672"/>
    </source>
</evidence>
<keyword evidence="4" id="KW-1185">Reference proteome</keyword>
<name>A0A942V0M0_9FIRM</name>
<accession>A0A942V0M0</accession>
<proteinExistence type="predicted"/>
<evidence type="ECO:0000259" key="2">
    <source>
        <dbReference type="Pfam" id="PF18917"/>
    </source>
</evidence>
<feature type="domain" description="LiaI-LiaF-like transmembrane region" evidence="2">
    <location>
        <begin position="6"/>
        <end position="54"/>
    </location>
</feature>
<protein>
    <recommendedName>
        <fullName evidence="2">LiaI-LiaF-like transmembrane region domain-containing protein</fullName>
    </recommendedName>
</protein>